<evidence type="ECO:0000256" key="1">
    <source>
        <dbReference type="SAM" id="MobiDB-lite"/>
    </source>
</evidence>
<feature type="region of interest" description="Disordered" evidence="1">
    <location>
        <begin position="257"/>
        <end position="321"/>
    </location>
</feature>
<dbReference type="GO" id="GO:0005216">
    <property type="term" value="F:monoatomic ion channel activity"/>
    <property type="evidence" value="ECO:0007669"/>
    <property type="project" value="InterPro"/>
</dbReference>
<sequence length="417" mass="46488">MLFRGVFSGRSVTLEFTTRLVVTATHDPDLYKFPFDTQTFKLFISVRSGPGSLLATGNLTKEPVFREQLLEYYIRNMTLDVEEPNTEEEEQKVVFTTEFGHLIGFYAMSIFMPTLLLVIVSYGSFYFEEDDFTDRIMVSLTSLLVLATFISTASSNGVAERGPASQAGMLPSLAATGPSSSHLTCVSRAIALHSSSLSSWLQEEHRASEELTVVLLRDQFVDALEDPQLKIYVKQAHVGDLQEGLARALEFESFIKTSSGRPKGDMKMELHSRCSQRADPRRPTQGSSADSAGRVPNRVTSSKTAQRRPPPHSPNLQSKEGNIDDPCLLGLDYLLESHACLDFGEMRMEVQGMEVPLLKANASTQVLAAKTTCVPPRIEIWVYEDRTSTQDLRNLHLTTTSREKWMINPYSHSGGKF</sequence>
<dbReference type="InterPro" id="IPR006201">
    <property type="entry name" value="Neur_channel"/>
</dbReference>
<proteinExistence type="predicted"/>
<feature type="transmembrane region" description="Helical" evidence="2">
    <location>
        <begin position="136"/>
        <end position="159"/>
    </location>
</feature>
<keyword evidence="2" id="KW-0812">Transmembrane</keyword>
<keyword evidence="4" id="KW-1185">Reference proteome</keyword>
<dbReference type="AlphaFoldDB" id="A0AAW0UJ54"/>
<evidence type="ECO:0008006" key="5">
    <source>
        <dbReference type="Google" id="ProtNLM"/>
    </source>
</evidence>
<dbReference type="Proteomes" id="UP001487740">
    <property type="component" value="Unassembled WGS sequence"/>
</dbReference>
<comment type="caution">
    <text evidence="3">The sequence shown here is derived from an EMBL/GenBank/DDBJ whole genome shotgun (WGS) entry which is preliminary data.</text>
</comment>
<feature type="compositionally biased region" description="Basic and acidic residues" evidence="1">
    <location>
        <begin position="262"/>
        <end position="282"/>
    </location>
</feature>
<dbReference type="Gene3D" id="1.20.58.390">
    <property type="entry name" value="Neurotransmitter-gated ion-channel transmembrane domain"/>
    <property type="match status" value="1"/>
</dbReference>
<dbReference type="GO" id="GO:0016020">
    <property type="term" value="C:membrane"/>
    <property type="evidence" value="ECO:0007669"/>
    <property type="project" value="InterPro"/>
</dbReference>
<dbReference type="EMBL" id="JARAKH010000011">
    <property type="protein sequence ID" value="KAK8399278.1"/>
    <property type="molecule type" value="Genomic_DNA"/>
</dbReference>
<keyword evidence="2" id="KW-0472">Membrane</keyword>
<accession>A0AAW0UJ54</accession>
<protein>
    <recommendedName>
        <fullName evidence="5">Neurotransmitter-gated ion-channel ligand-binding domain-containing protein</fullName>
    </recommendedName>
</protein>
<evidence type="ECO:0000256" key="2">
    <source>
        <dbReference type="SAM" id="Phobius"/>
    </source>
</evidence>
<evidence type="ECO:0000313" key="4">
    <source>
        <dbReference type="Proteomes" id="UP001487740"/>
    </source>
</evidence>
<gene>
    <name evidence="3" type="ORF">O3P69_003417</name>
</gene>
<dbReference type="InterPro" id="IPR038050">
    <property type="entry name" value="Neuro_actylchol_rec"/>
</dbReference>
<feature type="transmembrane region" description="Helical" evidence="2">
    <location>
        <begin position="102"/>
        <end position="124"/>
    </location>
</feature>
<dbReference type="PANTHER" id="PTHR18945">
    <property type="entry name" value="NEUROTRANSMITTER GATED ION CHANNEL"/>
    <property type="match status" value="1"/>
</dbReference>
<keyword evidence="2" id="KW-1133">Transmembrane helix</keyword>
<organism evidence="3 4">
    <name type="scientific">Scylla paramamosain</name>
    <name type="common">Mud crab</name>
    <dbReference type="NCBI Taxonomy" id="85552"/>
    <lineage>
        <taxon>Eukaryota</taxon>
        <taxon>Metazoa</taxon>
        <taxon>Ecdysozoa</taxon>
        <taxon>Arthropoda</taxon>
        <taxon>Crustacea</taxon>
        <taxon>Multicrustacea</taxon>
        <taxon>Malacostraca</taxon>
        <taxon>Eumalacostraca</taxon>
        <taxon>Eucarida</taxon>
        <taxon>Decapoda</taxon>
        <taxon>Pleocyemata</taxon>
        <taxon>Brachyura</taxon>
        <taxon>Eubrachyura</taxon>
        <taxon>Portunoidea</taxon>
        <taxon>Portunidae</taxon>
        <taxon>Portuninae</taxon>
        <taxon>Scylla</taxon>
    </lineage>
</organism>
<dbReference type="InterPro" id="IPR036719">
    <property type="entry name" value="Neuro-gated_channel_TM_sf"/>
</dbReference>
<evidence type="ECO:0000313" key="3">
    <source>
        <dbReference type="EMBL" id="KAK8399278.1"/>
    </source>
</evidence>
<dbReference type="GO" id="GO:0004888">
    <property type="term" value="F:transmembrane signaling receptor activity"/>
    <property type="evidence" value="ECO:0007669"/>
    <property type="project" value="InterPro"/>
</dbReference>
<name>A0AAW0UJ54_SCYPA</name>
<reference evidence="3 4" key="1">
    <citation type="submission" date="2023-03" db="EMBL/GenBank/DDBJ databases">
        <title>High-quality genome of Scylla paramamosain provides insights in environmental adaptation.</title>
        <authorList>
            <person name="Zhang L."/>
        </authorList>
    </citation>
    <scope>NUCLEOTIDE SEQUENCE [LARGE SCALE GENOMIC DNA]</scope>
    <source>
        <strain evidence="3">LZ_2023a</strain>
        <tissue evidence="3">Muscle</tissue>
    </source>
</reference>
<dbReference type="SUPFAM" id="SSF90112">
    <property type="entry name" value="Neurotransmitter-gated ion-channel transmembrane pore"/>
    <property type="match status" value="1"/>
</dbReference>